<reference evidence="6" key="2">
    <citation type="submission" date="2015-01" db="EMBL/GenBank/DDBJ databases">
        <title>Evolutionary Origins and Diversification of the Mycorrhizal Mutualists.</title>
        <authorList>
            <consortium name="DOE Joint Genome Institute"/>
            <consortium name="Mycorrhizal Genomics Consortium"/>
            <person name="Kohler A."/>
            <person name="Kuo A."/>
            <person name="Nagy L.G."/>
            <person name="Floudas D."/>
            <person name="Copeland A."/>
            <person name="Barry K.W."/>
            <person name="Cichocki N."/>
            <person name="Veneault-Fourrey C."/>
            <person name="LaButti K."/>
            <person name="Lindquist E.A."/>
            <person name="Lipzen A."/>
            <person name="Lundell T."/>
            <person name="Morin E."/>
            <person name="Murat C."/>
            <person name="Riley R."/>
            <person name="Ohm R."/>
            <person name="Sun H."/>
            <person name="Tunlid A."/>
            <person name="Henrissat B."/>
            <person name="Grigoriev I.V."/>
            <person name="Hibbett D.S."/>
            <person name="Martin F."/>
        </authorList>
    </citation>
    <scope>NUCLEOTIDE SEQUENCE [LARGE SCALE GENOMIC DNA]</scope>
    <source>
        <strain evidence="6">MAFF 305830</strain>
    </source>
</reference>
<protein>
    <recommendedName>
        <fullName evidence="7">OPA3-domain-containing protein</fullName>
    </recommendedName>
</protein>
<feature type="coiled-coil region" evidence="3">
    <location>
        <begin position="99"/>
        <end position="133"/>
    </location>
</feature>
<dbReference type="GO" id="GO:0019216">
    <property type="term" value="P:regulation of lipid metabolic process"/>
    <property type="evidence" value="ECO:0007669"/>
    <property type="project" value="TreeGrafter"/>
</dbReference>
<keyword evidence="6" id="KW-1185">Reference proteome</keyword>
<evidence type="ECO:0000313" key="5">
    <source>
        <dbReference type="EMBL" id="KIM30785.1"/>
    </source>
</evidence>
<evidence type="ECO:0000313" key="6">
    <source>
        <dbReference type="Proteomes" id="UP000054097"/>
    </source>
</evidence>
<reference evidence="5 6" key="1">
    <citation type="submission" date="2014-04" db="EMBL/GenBank/DDBJ databases">
        <authorList>
            <consortium name="DOE Joint Genome Institute"/>
            <person name="Kuo A."/>
            <person name="Zuccaro A."/>
            <person name="Kohler A."/>
            <person name="Nagy L.G."/>
            <person name="Floudas D."/>
            <person name="Copeland A."/>
            <person name="Barry K.W."/>
            <person name="Cichocki N."/>
            <person name="Veneault-Fourrey C."/>
            <person name="LaButti K."/>
            <person name="Lindquist E.A."/>
            <person name="Lipzen A."/>
            <person name="Lundell T."/>
            <person name="Morin E."/>
            <person name="Murat C."/>
            <person name="Sun H."/>
            <person name="Tunlid A."/>
            <person name="Henrissat B."/>
            <person name="Grigoriev I.V."/>
            <person name="Hibbett D.S."/>
            <person name="Martin F."/>
            <person name="Nordberg H.P."/>
            <person name="Cantor M.N."/>
            <person name="Hua S.X."/>
        </authorList>
    </citation>
    <scope>NUCLEOTIDE SEQUENCE [LARGE SCALE GENOMIC DNA]</scope>
    <source>
        <strain evidence="5 6">MAFF 305830</strain>
    </source>
</reference>
<evidence type="ECO:0008006" key="7">
    <source>
        <dbReference type="Google" id="ProtNLM"/>
    </source>
</evidence>
<dbReference type="EMBL" id="KN824283">
    <property type="protein sequence ID" value="KIM30785.1"/>
    <property type="molecule type" value="Genomic_DNA"/>
</dbReference>
<dbReference type="HOGENOM" id="CLU_074707_3_0_1"/>
<evidence type="ECO:0000256" key="2">
    <source>
        <dbReference type="ARBA" id="ARBA00023054"/>
    </source>
</evidence>
<comment type="similarity">
    <text evidence="1">Belongs to the OPA3 family.</text>
</comment>
<dbReference type="Pfam" id="PF07047">
    <property type="entry name" value="OPA3"/>
    <property type="match status" value="1"/>
</dbReference>
<evidence type="ECO:0000256" key="3">
    <source>
        <dbReference type="SAM" id="Coils"/>
    </source>
</evidence>
<dbReference type="AlphaFoldDB" id="A0A0C3B1Q9"/>
<dbReference type="PANTHER" id="PTHR12499:SF0">
    <property type="entry name" value="OPTIC ATROPHY 3 PROTEIN"/>
    <property type="match status" value="1"/>
</dbReference>
<evidence type="ECO:0000256" key="4">
    <source>
        <dbReference type="SAM" id="MobiDB-lite"/>
    </source>
</evidence>
<organism evidence="5 6">
    <name type="scientific">Serendipita vermifera MAFF 305830</name>
    <dbReference type="NCBI Taxonomy" id="933852"/>
    <lineage>
        <taxon>Eukaryota</taxon>
        <taxon>Fungi</taxon>
        <taxon>Dikarya</taxon>
        <taxon>Basidiomycota</taxon>
        <taxon>Agaricomycotina</taxon>
        <taxon>Agaricomycetes</taxon>
        <taxon>Sebacinales</taxon>
        <taxon>Serendipitaceae</taxon>
        <taxon>Serendipita</taxon>
    </lineage>
</organism>
<dbReference type="InterPro" id="IPR010754">
    <property type="entry name" value="OPA3-like"/>
</dbReference>
<dbReference type="GO" id="GO:0005739">
    <property type="term" value="C:mitochondrion"/>
    <property type="evidence" value="ECO:0007669"/>
    <property type="project" value="TreeGrafter"/>
</dbReference>
<proteinExistence type="inferred from homology"/>
<dbReference type="Proteomes" id="UP000054097">
    <property type="component" value="Unassembled WGS sequence"/>
</dbReference>
<keyword evidence="2 3" id="KW-0175">Coiled coil</keyword>
<accession>A0A0C3B1Q9</accession>
<feature type="region of interest" description="Disordered" evidence="4">
    <location>
        <begin position="199"/>
        <end position="227"/>
    </location>
</feature>
<dbReference type="PANTHER" id="PTHR12499">
    <property type="entry name" value="OPTIC ATROPHY 3 PROTEIN OPA3"/>
    <property type="match status" value="1"/>
</dbReference>
<feature type="compositionally biased region" description="Polar residues" evidence="4">
    <location>
        <begin position="201"/>
        <end position="210"/>
    </location>
</feature>
<gene>
    <name evidence="5" type="ORF">M408DRAFT_327763</name>
</gene>
<evidence type="ECO:0000256" key="1">
    <source>
        <dbReference type="ARBA" id="ARBA00007584"/>
    </source>
</evidence>
<dbReference type="OrthoDB" id="2129069at2759"/>
<sequence length="227" mass="25285">MASVKLGTLVIRTIAKPISEQLKNYAKSNQRFRGFCIGLAQNLWRAEIRLRETLLGEVHGVVRPLNDAKAIQNGANFLAEGFLFSVAASLIIAETWRTSRSQSKRRDDVDDKLEEMEERLNRLTGMIEALSEHVGNVETNLQIEAARNEELSRVLLRVVDIGLRGGWAEFEDHPIQLPHLELDRLKPSFSTSTKLLPHVEATSSHKNMTNGAKEESDSGSGAKGTRS</sequence>
<name>A0A0C3B1Q9_SERVB</name>